<proteinExistence type="predicted"/>
<dbReference type="EMBL" id="JARJCW010000191">
    <property type="protein sequence ID" value="KAJ7187602.1"/>
    <property type="molecule type" value="Genomic_DNA"/>
</dbReference>
<feature type="compositionally biased region" description="Polar residues" evidence="1">
    <location>
        <begin position="1"/>
        <end position="13"/>
    </location>
</feature>
<feature type="region of interest" description="Disordered" evidence="1">
    <location>
        <begin position="1"/>
        <end position="29"/>
    </location>
</feature>
<reference evidence="2" key="1">
    <citation type="submission" date="2023-03" db="EMBL/GenBank/DDBJ databases">
        <title>Massive genome expansion in bonnet fungi (Mycena s.s.) driven by repeated elements and novel gene families across ecological guilds.</title>
        <authorList>
            <consortium name="Lawrence Berkeley National Laboratory"/>
            <person name="Harder C.B."/>
            <person name="Miyauchi S."/>
            <person name="Viragh M."/>
            <person name="Kuo A."/>
            <person name="Thoen E."/>
            <person name="Andreopoulos B."/>
            <person name="Lu D."/>
            <person name="Skrede I."/>
            <person name="Drula E."/>
            <person name="Henrissat B."/>
            <person name="Morin E."/>
            <person name="Kohler A."/>
            <person name="Barry K."/>
            <person name="LaButti K."/>
            <person name="Morin E."/>
            <person name="Salamov A."/>
            <person name="Lipzen A."/>
            <person name="Mereny Z."/>
            <person name="Hegedus B."/>
            <person name="Baldrian P."/>
            <person name="Stursova M."/>
            <person name="Weitz H."/>
            <person name="Taylor A."/>
            <person name="Grigoriev I.V."/>
            <person name="Nagy L.G."/>
            <person name="Martin F."/>
            <person name="Kauserud H."/>
        </authorList>
    </citation>
    <scope>NUCLEOTIDE SEQUENCE</scope>
    <source>
        <strain evidence="2">9144</strain>
    </source>
</reference>
<comment type="caution">
    <text evidence="2">The sequence shown here is derived from an EMBL/GenBank/DDBJ whole genome shotgun (WGS) entry which is preliminary data.</text>
</comment>
<gene>
    <name evidence="2" type="ORF">GGX14DRAFT_409071</name>
</gene>
<accession>A0AAD6UP25</accession>
<evidence type="ECO:0000313" key="2">
    <source>
        <dbReference type="EMBL" id="KAJ7187602.1"/>
    </source>
</evidence>
<evidence type="ECO:0000256" key="1">
    <source>
        <dbReference type="SAM" id="MobiDB-lite"/>
    </source>
</evidence>
<sequence length="312" mass="34632">MVKNLSGDTQPRPESSATRSQQSASAWAGTEAGRRAFRYQFRFDQKEAFELDEAGEPLDYINSLAGVSRKLQQGEDFPLWFTLDDHTHPLFNTGRDAYDQADRIRQAGYDAAITDNWEALERFCVDVRLLRDMSPPAGEDAWAAILNRGRPPPQAMPRAFLEMLPRTFGTILSASLAPSSPTMACTYTEPSMASVHLTRRQKRCLTTRKTVQIADPSAILPVITTEWRASRDDSDSEQAHGQTMYSAVQGAGIFQNCQLSVKVLMLCVGFGWAQPWASSWPGKDSSFDVQLVRGEEIDLGTLKGAISCMLMP</sequence>
<feature type="compositionally biased region" description="Low complexity" evidence="1">
    <location>
        <begin position="15"/>
        <end position="28"/>
    </location>
</feature>
<keyword evidence="3" id="KW-1185">Reference proteome</keyword>
<protein>
    <submittedName>
        <fullName evidence="2">Uncharacterized protein</fullName>
    </submittedName>
</protein>
<organism evidence="2 3">
    <name type="scientific">Mycena pura</name>
    <dbReference type="NCBI Taxonomy" id="153505"/>
    <lineage>
        <taxon>Eukaryota</taxon>
        <taxon>Fungi</taxon>
        <taxon>Dikarya</taxon>
        <taxon>Basidiomycota</taxon>
        <taxon>Agaricomycotina</taxon>
        <taxon>Agaricomycetes</taxon>
        <taxon>Agaricomycetidae</taxon>
        <taxon>Agaricales</taxon>
        <taxon>Marasmiineae</taxon>
        <taxon>Mycenaceae</taxon>
        <taxon>Mycena</taxon>
    </lineage>
</organism>
<dbReference type="Proteomes" id="UP001219525">
    <property type="component" value="Unassembled WGS sequence"/>
</dbReference>
<dbReference type="AlphaFoldDB" id="A0AAD6UP25"/>
<name>A0AAD6UP25_9AGAR</name>
<feature type="non-terminal residue" evidence="2">
    <location>
        <position position="312"/>
    </location>
</feature>
<evidence type="ECO:0000313" key="3">
    <source>
        <dbReference type="Proteomes" id="UP001219525"/>
    </source>
</evidence>